<accession>A0ABQ2D8Z3</accession>
<reference evidence="2" key="1">
    <citation type="journal article" date="2019" name="Int. J. Syst. Evol. Microbiol.">
        <title>The Global Catalogue of Microorganisms (GCM) 10K type strain sequencing project: providing services to taxonomists for standard genome sequencing and annotation.</title>
        <authorList>
            <consortium name="The Broad Institute Genomics Platform"/>
            <consortium name="The Broad Institute Genome Sequencing Center for Infectious Disease"/>
            <person name="Wu L."/>
            <person name="Ma J."/>
        </authorList>
    </citation>
    <scope>NUCLEOTIDE SEQUENCE [LARGE SCALE GENOMIC DNA]</scope>
    <source>
        <strain evidence="2">CGMCC 1.3685</strain>
    </source>
</reference>
<protein>
    <submittedName>
        <fullName evidence="1">Uncharacterized protein</fullName>
    </submittedName>
</protein>
<evidence type="ECO:0000313" key="1">
    <source>
        <dbReference type="EMBL" id="GGJ48642.1"/>
    </source>
</evidence>
<evidence type="ECO:0000313" key="2">
    <source>
        <dbReference type="Proteomes" id="UP000606115"/>
    </source>
</evidence>
<dbReference type="Proteomes" id="UP000606115">
    <property type="component" value="Unassembled WGS sequence"/>
</dbReference>
<dbReference type="EMBL" id="BMKX01000001">
    <property type="protein sequence ID" value="GGJ48642.1"/>
    <property type="molecule type" value="Genomic_DNA"/>
</dbReference>
<name>A0ABQ2D8Z3_9MICC</name>
<organism evidence="1 2">
    <name type="scientific">Glutamicibacter ardleyensis</name>
    <dbReference type="NCBI Taxonomy" id="225894"/>
    <lineage>
        <taxon>Bacteria</taxon>
        <taxon>Bacillati</taxon>
        <taxon>Actinomycetota</taxon>
        <taxon>Actinomycetes</taxon>
        <taxon>Micrococcales</taxon>
        <taxon>Micrococcaceae</taxon>
        <taxon>Glutamicibacter</taxon>
    </lineage>
</organism>
<gene>
    <name evidence="1" type="ORF">GCM10007173_04030</name>
</gene>
<comment type="caution">
    <text evidence="1">The sequence shown here is derived from an EMBL/GenBank/DDBJ whole genome shotgun (WGS) entry which is preliminary data.</text>
</comment>
<keyword evidence="2" id="KW-1185">Reference proteome</keyword>
<proteinExistence type="predicted"/>
<sequence length="90" mass="10261">MDYDARNTYFEITFSHHEQIIAVSPLIRSPTSCDPDGVILPVITSNPGTNRLTRRSGFQHVTTAYRYIDPPREFKFPSAQQPEHLGEMPV</sequence>